<sequence length="292" mass="31972">MKIKKWIASLLAVCALAAVFSGCSNPSSTPSGSSSSTSSEGQSGTAEDENVIRVATAGSYPMFTQLKEDGETLEGIDIEVWEEIGRRTGKEIVFVVENLDAAFGDIDAGRVDSAAKQISITPTRQEKYNFSEPYFFSPYRMVVQESNNEITKFEDLYGKKIALETVSAAHEYIKALDPEGKIEILTFPSDLTMLQEVEAGRVDAAPYAEPVLDYAMKQSGLHLKPIGDPIYTEVNAFPFAKTERGDRIRAEVDKALAEMKADGTLSEICIKWCGFDPMLSDAAKEYEASQAK</sequence>
<dbReference type="Gene3D" id="3.40.190.10">
    <property type="entry name" value="Periplasmic binding protein-like II"/>
    <property type="match status" value="2"/>
</dbReference>
<gene>
    <name evidence="5" type="primary">yxeM_3</name>
    <name evidence="5" type="ORF">AULFYP135_01341</name>
</gene>
<evidence type="ECO:0000313" key="5">
    <source>
        <dbReference type="EMBL" id="VYT02586.1"/>
    </source>
</evidence>
<dbReference type="InterPro" id="IPR001638">
    <property type="entry name" value="Solute-binding_3/MltF_N"/>
</dbReference>
<dbReference type="PANTHER" id="PTHR35936:SF19">
    <property type="entry name" value="AMINO-ACID-BINDING PROTEIN YXEM-RELATED"/>
    <property type="match status" value="1"/>
</dbReference>
<dbReference type="PROSITE" id="PS51257">
    <property type="entry name" value="PROKAR_LIPOPROTEIN"/>
    <property type="match status" value="1"/>
</dbReference>
<evidence type="ECO:0000256" key="3">
    <source>
        <dbReference type="SAM" id="SignalP"/>
    </source>
</evidence>
<evidence type="ECO:0000256" key="2">
    <source>
        <dbReference type="SAM" id="MobiDB-lite"/>
    </source>
</evidence>
<feature type="compositionally biased region" description="Low complexity" evidence="2">
    <location>
        <begin position="25"/>
        <end position="45"/>
    </location>
</feature>
<feature type="domain" description="Solute-binding protein family 3/N-terminal" evidence="4">
    <location>
        <begin position="51"/>
        <end position="276"/>
    </location>
</feature>
<proteinExistence type="predicted"/>
<keyword evidence="1 3" id="KW-0732">Signal</keyword>
<dbReference type="EMBL" id="CACRSL010000003">
    <property type="protein sequence ID" value="VYT02586.1"/>
    <property type="molecule type" value="Genomic_DNA"/>
</dbReference>
<dbReference type="Pfam" id="PF00497">
    <property type="entry name" value="SBP_bac_3"/>
    <property type="match status" value="1"/>
</dbReference>
<evidence type="ECO:0000259" key="4">
    <source>
        <dbReference type="SMART" id="SM00062"/>
    </source>
</evidence>
<reference evidence="5" key="1">
    <citation type="submission" date="2019-11" db="EMBL/GenBank/DDBJ databases">
        <authorList>
            <person name="Feng L."/>
        </authorList>
    </citation>
    <scope>NUCLEOTIDE SEQUENCE</scope>
    <source>
        <strain evidence="5">AundefinedLFYP135</strain>
    </source>
</reference>
<dbReference type="AlphaFoldDB" id="A0A6N2TG14"/>
<feature type="chain" id="PRO_5039676461" evidence="3">
    <location>
        <begin position="18"/>
        <end position="292"/>
    </location>
</feature>
<accession>A0A6N2TG14</accession>
<feature type="signal peptide" evidence="3">
    <location>
        <begin position="1"/>
        <end position="17"/>
    </location>
</feature>
<dbReference type="SUPFAM" id="SSF53850">
    <property type="entry name" value="Periplasmic binding protein-like II"/>
    <property type="match status" value="1"/>
</dbReference>
<organism evidence="5">
    <name type="scientific">uncultured Anaerotruncus sp</name>
    <dbReference type="NCBI Taxonomy" id="905011"/>
    <lineage>
        <taxon>Bacteria</taxon>
        <taxon>Bacillati</taxon>
        <taxon>Bacillota</taxon>
        <taxon>Clostridia</taxon>
        <taxon>Eubacteriales</taxon>
        <taxon>Oscillospiraceae</taxon>
        <taxon>Anaerotruncus</taxon>
        <taxon>environmental samples</taxon>
    </lineage>
</organism>
<name>A0A6N2TG14_9FIRM</name>
<dbReference type="PANTHER" id="PTHR35936">
    <property type="entry name" value="MEMBRANE-BOUND LYTIC MUREIN TRANSGLYCOSYLASE F"/>
    <property type="match status" value="1"/>
</dbReference>
<evidence type="ECO:0000256" key="1">
    <source>
        <dbReference type="ARBA" id="ARBA00022729"/>
    </source>
</evidence>
<feature type="region of interest" description="Disordered" evidence="2">
    <location>
        <begin position="25"/>
        <end position="49"/>
    </location>
</feature>
<dbReference type="SMART" id="SM00062">
    <property type="entry name" value="PBPb"/>
    <property type="match status" value="1"/>
</dbReference>
<protein>
    <submittedName>
        <fullName evidence="5">Putative amino-acid-binding protein YxeM</fullName>
    </submittedName>
</protein>